<keyword evidence="2 3" id="KW-0732">Signal</keyword>
<dbReference type="GO" id="GO:0030313">
    <property type="term" value="C:cell envelope"/>
    <property type="evidence" value="ECO:0007669"/>
    <property type="project" value="UniProtKB-SubCell"/>
</dbReference>
<evidence type="ECO:0000313" key="6">
    <source>
        <dbReference type="Proteomes" id="UP000515317"/>
    </source>
</evidence>
<dbReference type="InterPro" id="IPR034984">
    <property type="entry name" value="Imelysin-like_IPPA"/>
</dbReference>
<dbReference type="AlphaFoldDB" id="A0A6S6QY56"/>
<dbReference type="KEGG" id="tso:IZ6_22430"/>
<feature type="chain" id="PRO_5028440795" description="Imelysin-like domain-containing protein" evidence="3">
    <location>
        <begin position="20"/>
        <end position="350"/>
    </location>
</feature>
<organism evidence="5 6">
    <name type="scientific">Terrihabitans soli</name>
    <dbReference type="NCBI Taxonomy" id="708113"/>
    <lineage>
        <taxon>Bacteria</taxon>
        <taxon>Pseudomonadati</taxon>
        <taxon>Pseudomonadota</taxon>
        <taxon>Alphaproteobacteria</taxon>
        <taxon>Hyphomicrobiales</taxon>
        <taxon>Terrihabitans</taxon>
    </lineage>
</organism>
<evidence type="ECO:0000256" key="1">
    <source>
        <dbReference type="ARBA" id="ARBA00004196"/>
    </source>
</evidence>
<evidence type="ECO:0000313" key="5">
    <source>
        <dbReference type="EMBL" id="BCJ91508.1"/>
    </source>
</evidence>
<dbReference type="InterPro" id="IPR018976">
    <property type="entry name" value="Imelysin-like"/>
</dbReference>
<proteinExistence type="predicted"/>
<dbReference type="CDD" id="cd14659">
    <property type="entry name" value="Imelysin-like_IPPA"/>
    <property type="match status" value="1"/>
</dbReference>
<sequence>MSRLLAPLFFLLSLTPLAAQENITVRTNVDYPAVALRVIEEFAEPRYAALLTRAQAQREAWTTFCAADPSEDNFNQLTLQFVEAVNAWSGVEILRYGPVSEDFRYERIAYWPERKNDVQRGLQKLLSENDVLTPEGMRAKSVAVQGLSALERLLYDNDNRASLLAKGAGGKRRCAAGLAIAGNLENIAKDIVGAWPAVKEQMKVAGSTIPREAVTRFATDLLTIYQVTGDLKLDAPMGKTPAESKPKSAQWWRSGLSSQTLALNLQSAADLSWIILGPGDEGTNVVAVIETAQRLADNLPLPLSEMVTDQVQRRNIFLLRDAVRGARDLSGTYVPPALGITLGFNSLDGD</sequence>
<dbReference type="Gene3D" id="1.20.1420.20">
    <property type="entry name" value="M75 peptidase, HXXE motif"/>
    <property type="match status" value="1"/>
</dbReference>
<accession>A0A6S6QY56</accession>
<evidence type="ECO:0000259" key="4">
    <source>
        <dbReference type="Pfam" id="PF09375"/>
    </source>
</evidence>
<feature type="signal peptide" evidence="3">
    <location>
        <begin position="1"/>
        <end position="19"/>
    </location>
</feature>
<protein>
    <recommendedName>
        <fullName evidence="4">Imelysin-like domain-containing protein</fullName>
    </recommendedName>
</protein>
<comment type="subcellular location">
    <subcellularLocation>
        <location evidence="1">Cell envelope</location>
    </subcellularLocation>
</comment>
<dbReference type="Proteomes" id="UP000515317">
    <property type="component" value="Chromosome"/>
</dbReference>
<keyword evidence="6" id="KW-1185">Reference proteome</keyword>
<dbReference type="InterPro" id="IPR038352">
    <property type="entry name" value="Imelysin_sf"/>
</dbReference>
<feature type="domain" description="Imelysin-like" evidence="4">
    <location>
        <begin position="44"/>
        <end position="271"/>
    </location>
</feature>
<reference evidence="5 6" key="1">
    <citation type="submission" date="2020-08" db="EMBL/GenBank/DDBJ databases">
        <title>Genome sequence of Rhizobiales bacterium strain IZ6.</title>
        <authorList>
            <person name="Nakai R."/>
            <person name="Naganuma T."/>
        </authorList>
    </citation>
    <scope>NUCLEOTIDE SEQUENCE [LARGE SCALE GENOMIC DNA]</scope>
    <source>
        <strain evidence="5 6">IZ6</strain>
    </source>
</reference>
<dbReference type="EMBL" id="AP023361">
    <property type="protein sequence ID" value="BCJ91508.1"/>
    <property type="molecule type" value="Genomic_DNA"/>
</dbReference>
<name>A0A6S6QY56_9HYPH</name>
<dbReference type="RefSeq" id="WP_222875152.1">
    <property type="nucleotide sequence ID" value="NZ_AP023361.1"/>
</dbReference>
<evidence type="ECO:0000256" key="3">
    <source>
        <dbReference type="SAM" id="SignalP"/>
    </source>
</evidence>
<gene>
    <name evidence="5" type="ORF">IZ6_22430</name>
</gene>
<dbReference type="Pfam" id="PF09375">
    <property type="entry name" value="Peptidase_M75"/>
    <property type="match status" value="1"/>
</dbReference>
<evidence type="ECO:0000256" key="2">
    <source>
        <dbReference type="ARBA" id="ARBA00022729"/>
    </source>
</evidence>